<dbReference type="GO" id="GO:0016747">
    <property type="term" value="F:acyltransferase activity, transferring groups other than amino-acyl groups"/>
    <property type="evidence" value="ECO:0007669"/>
    <property type="project" value="InterPro"/>
</dbReference>
<dbReference type="InterPro" id="IPR000182">
    <property type="entry name" value="GNAT_dom"/>
</dbReference>
<dbReference type="OrthoDB" id="65897at2"/>
<dbReference type="Proteomes" id="UP000265801">
    <property type="component" value="Unassembled WGS sequence"/>
</dbReference>
<name>A0A3A1R597_9BACI</name>
<comment type="caution">
    <text evidence="4">The sequence shown here is derived from an EMBL/GenBank/DDBJ whole genome shotgun (WGS) entry which is preliminary data.</text>
</comment>
<keyword evidence="1 4" id="KW-0808">Transferase</keyword>
<dbReference type="InterPro" id="IPR016181">
    <property type="entry name" value="Acyl_CoA_acyltransferase"/>
</dbReference>
<dbReference type="Pfam" id="PF00583">
    <property type="entry name" value="Acetyltransf_1"/>
    <property type="match status" value="1"/>
</dbReference>
<protein>
    <submittedName>
        <fullName evidence="4">GNAT family N-acetyltransferase</fullName>
    </submittedName>
</protein>
<evidence type="ECO:0000313" key="4">
    <source>
        <dbReference type="EMBL" id="RIW38329.1"/>
    </source>
</evidence>
<keyword evidence="2" id="KW-0012">Acyltransferase</keyword>
<dbReference type="AlphaFoldDB" id="A0A3A1R597"/>
<dbReference type="PANTHER" id="PTHR43420">
    <property type="entry name" value="ACETYLTRANSFERASE"/>
    <property type="match status" value="1"/>
</dbReference>
<evidence type="ECO:0000256" key="1">
    <source>
        <dbReference type="ARBA" id="ARBA00022679"/>
    </source>
</evidence>
<evidence type="ECO:0000313" key="5">
    <source>
        <dbReference type="Proteomes" id="UP000265801"/>
    </source>
</evidence>
<accession>A0A3A1R597</accession>
<proteinExistence type="predicted"/>
<dbReference type="PROSITE" id="PS51186">
    <property type="entry name" value="GNAT"/>
    <property type="match status" value="1"/>
</dbReference>
<organism evidence="4 5">
    <name type="scientific">Bacillus salacetis</name>
    <dbReference type="NCBI Taxonomy" id="2315464"/>
    <lineage>
        <taxon>Bacteria</taxon>
        <taxon>Bacillati</taxon>
        <taxon>Bacillota</taxon>
        <taxon>Bacilli</taxon>
        <taxon>Bacillales</taxon>
        <taxon>Bacillaceae</taxon>
        <taxon>Bacillus</taxon>
    </lineage>
</organism>
<dbReference type="SUPFAM" id="SSF55729">
    <property type="entry name" value="Acyl-CoA N-acyltransferases (Nat)"/>
    <property type="match status" value="1"/>
</dbReference>
<dbReference type="InterPro" id="IPR050680">
    <property type="entry name" value="YpeA/RimI_acetyltransf"/>
</dbReference>
<dbReference type="EMBL" id="QXIR01000002">
    <property type="protein sequence ID" value="RIW38329.1"/>
    <property type="molecule type" value="Genomic_DNA"/>
</dbReference>
<evidence type="ECO:0000256" key="2">
    <source>
        <dbReference type="ARBA" id="ARBA00023315"/>
    </source>
</evidence>
<sequence length="152" mass="17538">MVRLKRMTAKEFDAFLDHSIENYAKEKTEAGNWAPEEALENSKNDFKRLLPNRENSEDNYLYTIWDNDLAAGSIWLAKIGEDTGYIYNIFIEPEHQGKGYGKQAMLEIEKAAKALGFSKIELHVFGHNQTARNLYEKLEYEVTNVIMAKKLS</sequence>
<gene>
    <name evidence="4" type="ORF">D3H55_01960</name>
</gene>
<dbReference type="Gene3D" id="3.40.630.30">
    <property type="match status" value="1"/>
</dbReference>
<dbReference type="RefSeq" id="WP_119545227.1">
    <property type="nucleotide sequence ID" value="NZ_QXIR01000002.1"/>
</dbReference>
<keyword evidence="5" id="KW-1185">Reference proteome</keyword>
<evidence type="ECO:0000259" key="3">
    <source>
        <dbReference type="PROSITE" id="PS51186"/>
    </source>
</evidence>
<reference evidence="4 5" key="1">
    <citation type="submission" date="2018-09" db="EMBL/GenBank/DDBJ databases">
        <title>Bacillus saliacetes sp. nov., isolated from Thai shrimp paste (Ka-pi).</title>
        <authorList>
            <person name="Daroonpunt R."/>
            <person name="Tanasupawat S."/>
            <person name="Yiamsombut S."/>
        </authorList>
    </citation>
    <scope>NUCLEOTIDE SEQUENCE [LARGE SCALE GENOMIC DNA]</scope>
    <source>
        <strain evidence="4 5">SKP7-4</strain>
    </source>
</reference>
<feature type="domain" description="N-acetyltransferase" evidence="3">
    <location>
        <begin position="2"/>
        <end position="152"/>
    </location>
</feature>
<dbReference type="CDD" id="cd04301">
    <property type="entry name" value="NAT_SF"/>
    <property type="match status" value="1"/>
</dbReference>
<dbReference type="PANTHER" id="PTHR43420:SF44">
    <property type="entry name" value="ACETYLTRANSFERASE YPEA"/>
    <property type="match status" value="1"/>
</dbReference>